<keyword evidence="3 5" id="KW-1133">Transmembrane helix</keyword>
<evidence type="ECO:0000256" key="3">
    <source>
        <dbReference type="ARBA" id="ARBA00022989"/>
    </source>
</evidence>
<feature type="transmembrane region" description="Helical" evidence="5">
    <location>
        <begin position="104"/>
        <end position="127"/>
    </location>
</feature>
<dbReference type="RefSeq" id="XP_028128510.1">
    <property type="nucleotide sequence ID" value="XM_028272709.1"/>
</dbReference>
<evidence type="ECO:0000313" key="6">
    <source>
        <dbReference type="EnsemblMetazoa" id="XP_028128509.1"/>
    </source>
</evidence>
<sequence length="346" mass="37900">MPPRVLLHSHHDHLEHQDSEGNATLAKATAMCVLFTASFIIGNIPIKLNQWLNWSSDAKSNSYVKLLLGLGGGVLLCTTFIHLLPEVSEHFEELDLTPNIEIHYAEVLMCIGFFIMYLVEECVHVYLEYKEKPPDMKIPLEPVDVDLGLALKRSISIRRGEIPDIKKIRQELAVEAEHHGRHSHSHGHSHTPVHGGGSTVAIIRGLLVVLALSVHELFEGLAVGLESSPSTVWYMFGAVAAHKLVIAFCIGVELVTSGLKTYLVIVYVFMFAVVSPAGIGIGILVSENDSSSTTLVSVILQGLASGTLMYVVFFEILQGDKRDGLKQFGAILLGFLIMFGITMIDV</sequence>
<protein>
    <submittedName>
        <fullName evidence="8 9">Zinc transporter ZIP3-like</fullName>
    </submittedName>
</protein>
<dbReference type="AlphaFoldDB" id="A0A6P7F3T0"/>
<evidence type="ECO:0000313" key="10">
    <source>
        <dbReference type="RefSeq" id="XP_028128510.1"/>
    </source>
</evidence>
<evidence type="ECO:0000256" key="4">
    <source>
        <dbReference type="ARBA" id="ARBA00023136"/>
    </source>
</evidence>
<feature type="transmembrane region" description="Helical" evidence="5">
    <location>
        <begin position="28"/>
        <end position="46"/>
    </location>
</feature>
<name>A0A6P7F3T0_DIAVI</name>
<dbReference type="EnsemblMetazoa" id="XM_028272708.2">
    <property type="protein sequence ID" value="XP_028128509.1"/>
    <property type="gene ID" value="LOC114324833"/>
</dbReference>
<keyword evidence="4 5" id="KW-0472">Membrane</keyword>
<dbReference type="KEGG" id="dvv:114324833"/>
<organism evidence="8">
    <name type="scientific">Diabrotica virgifera virgifera</name>
    <name type="common">western corn rootworm</name>
    <dbReference type="NCBI Taxonomy" id="50390"/>
    <lineage>
        <taxon>Eukaryota</taxon>
        <taxon>Metazoa</taxon>
        <taxon>Ecdysozoa</taxon>
        <taxon>Arthropoda</taxon>
        <taxon>Hexapoda</taxon>
        <taxon>Insecta</taxon>
        <taxon>Pterygota</taxon>
        <taxon>Neoptera</taxon>
        <taxon>Endopterygota</taxon>
        <taxon>Coleoptera</taxon>
        <taxon>Polyphaga</taxon>
        <taxon>Cucujiformia</taxon>
        <taxon>Chrysomeloidea</taxon>
        <taxon>Chrysomelidae</taxon>
        <taxon>Galerucinae</taxon>
        <taxon>Diabroticina</taxon>
        <taxon>Diabroticites</taxon>
        <taxon>Diabrotica</taxon>
    </lineage>
</organism>
<evidence type="ECO:0000256" key="1">
    <source>
        <dbReference type="ARBA" id="ARBA00004141"/>
    </source>
</evidence>
<feature type="transmembrane region" description="Helical" evidence="5">
    <location>
        <begin position="66"/>
        <end position="84"/>
    </location>
</feature>
<dbReference type="Proteomes" id="UP001652700">
    <property type="component" value="Unplaced"/>
</dbReference>
<dbReference type="InterPro" id="IPR003689">
    <property type="entry name" value="ZIP"/>
</dbReference>
<evidence type="ECO:0000313" key="8">
    <source>
        <dbReference type="RefSeq" id="XP_028128508.1"/>
    </source>
</evidence>
<feature type="transmembrane region" description="Helical" evidence="5">
    <location>
        <begin position="262"/>
        <end position="285"/>
    </location>
</feature>
<dbReference type="GO" id="GO:0005886">
    <property type="term" value="C:plasma membrane"/>
    <property type="evidence" value="ECO:0007669"/>
    <property type="project" value="TreeGrafter"/>
</dbReference>
<proteinExistence type="predicted"/>
<dbReference type="RefSeq" id="XP_028128509.1">
    <property type="nucleotide sequence ID" value="XM_028272708.1"/>
</dbReference>
<comment type="subcellular location">
    <subcellularLocation>
        <location evidence="1">Membrane</location>
        <topology evidence="1">Multi-pass membrane protein</topology>
    </subcellularLocation>
</comment>
<evidence type="ECO:0000313" key="7">
    <source>
        <dbReference type="Proteomes" id="UP001652700"/>
    </source>
</evidence>
<dbReference type="GO" id="GO:0005385">
    <property type="term" value="F:zinc ion transmembrane transporter activity"/>
    <property type="evidence" value="ECO:0007669"/>
    <property type="project" value="TreeGrafter"/>
</dbReference>
<feature type="transmembrane region" description="Helical" evidence="5">
    <location>
        <begin position="232"/>
        <end position="255"/>
    </location>
</feature>
<dbReference type="PANTHER" id="PTHR11040:SF203">
    <property type="entry name" value="FI18611P1-RELATED"/>
    <property type="match status" value="1"/>
</dbReference>
<dbReference type="OrthoDB" id="448280at2759"/>
<feature type="transmembrane region" description="Helical" evidence="5">
    <location>
        <begin position="325"/>
        <end position="344"/>
    </location>
</feature>
<evidence type="ECO:0000256" key="5">
    <source>
        <dbReference type="SAM" id="Phobius"/>
    </source>
</evidence>
<dbReference type="RefSeq" id="XP_028128508.1">
    <property type="nucleotide sequence ID" value="XM_028272707.1"/>
</dbReference>
<feature type="transmembrane region" description="Helical" evidence="5">
    <location>
        <begin position="191"/>
        <end position="212"/>
    </location>
</feature>
<keyword evidence="7" id="KW-1185">Reference proteome</keyword>
<reference evidence="6" key="2">
    <citation type="submission" date="2025-05" db="UniProtKB">
        <authorList>
            <consortium name="EnsemblMetazoa"/>
        </authorList>
    </citation>
    <scope>IDENTIFICATION</scope>
</reference>
<dbReference type="PANTHER" id="PTHR11040">
    <property type="entry name" value="ZINC/IRON TRANSPORTER"/>
    <property type="match status" value="1"/>
</dbReference>
<evidence type="ECO:0000313" key="9">
    <source>
        <dbReference type="RefSeq" id="XP_028128509.1"/>
    </source>
</evidence>
<feature type="transmembrane region" description="Helical" evidence="5">
    <location>
        <begin position="291"/>
        <end position="313"/>
    </location>
</feature>
<reference evidence="8 9" key="1">
    <citation type="submission" date="2025-04" db="UniProtKB">
        <authorList>
            <consortium name="RefSeq"/>
        </authorList>
    </citation>
    <scope>IDENTIFICATION</scope>
    <source>
        <tissue evidence="8 9">Whole insect</tissue>
    </source>
</reference>
<accession>A0A6P7F3T0</accession>
<keyword evidence="2 5" id="KW-0812">Transmembrane</keyword>
<dbReference type="GeneID" id="114324833"/>
<gene>
    <name evidence="8 9 10" type="primary">LOC114324833</name>
</gene>
<evidence type="ECO:0000256" key="2">
    <source>
        <dbReference type="ARBA" id="ARBA00022692"/>
    </source>
</evidence>
<dbReference type="EnsemblMetazoa" id="XM_028272709.2">
    <property type="protein sequence ID" value="XP_028128510.1"/>
    <property type="gene ID" value="LOC114324833"/>
</dbReference>
<dbReference type="Pfam" id="PF02535">
    <property type="entry name" value="Zip"/>
    <property type="match status" value="1"/>
</dbReference>